<dbReference type="GO" id="GO:0003677">
    <property type="term" value="F:DNA binding"/>
    <property type="evidence" value="ECO:0007669"/>
    <property type="project" value="UniProtKB-KW"/>
</dbReference>
<dbReference type="AlphaFoldDB" id="A0A1M6GJ33"/>
<dbReference type="STRING" id="758803.SAMN05421803_103431"/>
<evidence type="ECO:0000313" key="3">
    <source>
        <dbReference type="Proteomes" id="UP000184452"/>
    </source>
</evidence>
<accession>A0A1M6GJ33</accession>
<dbReference type="OrthoDB" id="8443918at2"/>
<evidence type="ECO:0000313" key="2">
    <source>
        <dbReference type="EMBL" id="SHJ09939.1"/>
    </source>
</evidence>
<gene>
    <name evidence="2" type="ORF">SAMN05421803_103431</name>
</gene>
<protein>
    <submittedName>
        <fullName evidence="2">DNA-binding transcriptional regulator, PadR family</fullName>
    </submittedName>
</protein>
<dbReference type="InterPro" id="IPR036388">
    <property type="entry name" value="WH-like_DNA-bd_sf"/>
</dbReference>
<dbReference type="InterPro" id="IPR052509">
    <property type="entry name" value="Metal_resp_DNA-bind_regulator"/>
</dbReference>
<organism evidence="2 3">
    <name type="scientific">Nocardiopsis flavescens</name>
    <dbReference type="NCBI Taxonomy" id="758803"/>
    <lineage>
        <taxon>Bacteria</taxon>
        <taxon>Bacillati</taxon>
        <taxon>Actinomycetota</taxon>
        <taxon>Actinomycetes</taxon>
        <taxon>Streptosporangiales</taxon>
        <taxon>Nocardiopsidaceae</taxon>
        <taxon>Nocardiopsis</taxon>
    </lineage>
</organism>
<keyword evidence="3" id="KW-1185">Reference proteome</keyword>
<sequence>MSATRLLVLGVVRMSGRAHGYRVGRELMDWGASDWANVKWGSIYHTLRKLTAEGRLREVAAEDDGPVERTSYEITEEGVTELHRLLRKALAHAGDDHALLCAGVTLMTSLPRARVIELFEERLAVLEEYAAEALETSRRDPAEWDKPAHVRPLFQLQRLTVAAGIEWTRGLIRELREGRYTMADDDPRAFGLPPERVPRG</sequence>
<dbReference type="EMBL" id="FQZK01000003">
    <property type="protein sequence ID" value="SHJ09939.1"/>
    <property type="molecule type" value="Genomic_DNA"/>
</dbReference>
<reference evidence="2 3" key="1">
    <citation type="submission" date="2016-11" db="EMBL/GenBank/DDBJ databases">
        <authorList>
            <person name="Jaros S."/>
            <person name="Januszkiewicz K."/>
            <person name="Wedrychowicz H."/>
        </authorList>
    </citation>
    <scope>NUCLEOTIDE SEQUENCE [LARGE SCALE GENOMIC DNA]</scope>
    <source>
        <strain evidence="2 3">CGMCC 4.5723</strain>
    </source>
</reference>
<name>A0A1M6GJ33_9ACTN</name>
<dbReference type="PANTHER" id="PTHR33169">
    <property type="entry name" value="PADR-FAMILY TRANSCRIPTIONAL REGULATOR"/>
    <property type="match status" value="1"/>
</dbReference>
<dbReference type="Proteomes" id="UP000184452">
    <property type="component" value="Unassembled WGS sequence"/>
</dbReference>
<dbReference type="PANTHER" id="PTHR33169:SF14">
    <property type="entry name" value="TRANSCRIPTIONAL REGULATOR RV3488"/>
    <property type="match status" value="1"/>
</dbReference>
<dbReference type="InterPro" id="IPR036390">
    <property type="entry name" value="WH_DNA-bd_sf"/>
</dbReference>
<evidence type="ECO:0000259" key="1">
    <source>
        <dbReference type="Pfam" id="PF03551"/>
    </source>
</evidence>
<proteinExistence type="predicted"/>
<dbReference type="RefSeq" id="WP_073377312.1">
    <property type="nucleotide sequence ID" value="NZ_FQZK01000003.1"/>
</dbReference>
<dbReference type="InterPro" id="IPR005149">
    <property type="entry name" value="Tscrpt_reg_PadR_N"/>
</dbReference>
<dbReference type="SUPFAM" id="SSF46785">
    <property type="entry name" value="Winged helix' DNA-binding domain"/>
    <property type="match status" value="1"/>
</dbReference>
<dbReference type="Pfam" id="PF03551">
    <property type="entry name" value="PadR"/>
    <property type="match status" value="1"/>
</dbReference>
<feature type="domain" description="Transcription regulator PadR N-terminal" evidence="1">
    <location>
        <begin position="8"/>
        <end position="83"/>
    </location>
</feature>
<dbReference type="Gene3D" id="1.10.10.10">
    <property type="entry name" value="Winged helix-like DNA-binding domain superfamily/Winged helix DNA-binding domain"/>
    <property type="match status" value="1"/>
</dbReference>
<keyword evidence="2" id="KW-0238">DNA-binding</keyword>